<feature type="compositionally biased region" description="Polar residues" evidence="5">
    <location>
        <begin position="127"/>
        <end position="136"/>
    </location>
</feature>
<evidence type="ECO:0000256" key="5">
    <source>
        <dbReference type="SAM" id="MobiDB-lite"/>
    </source>
</evidence>
<dbReference type="Proteomes" id="UP001190640">
    <property type="component" value="Chromosome 13"/>
</dbReference>
<feature type="compositionally biased region" description="Basic and acidic residues" evidence="5">
    <location>
        <begin position="252"/>
        <end position="263"/>
    </location>
</feature>
<dbReference type="InterPro" id="IPR001781">
    <property type="entry name" value="Znf_LIM"/>
</dbReference>
<evidence type="ECO:0000313" key="7">
    <source>
        <dbReference type="Proteomes" id="UP001190640"/>
    </source>
</evidence>
<keyword evidence="7" id="KW-1185">Reference proteome</keyword>
<protein>
    <submittedName>
        <fullName evidence="8 9">Zinc finger protein 185 isoform X1</fullName>
    </submittedName>
</protein>
<evidence type="ECO:0000256" key="3">
    <source>
        <dbReference type="ARBA" id="ARBA00023038"/>
    </source>
</evidence>
<evidence type="ECO:0000256" key="4">
    <source>
        <dbReference type="PROSITE-ProRule" id="PRU00125"/>
    </source>
</evidence>
<dbReference type="PANTHER" id="PTHR15468">
    <property type="entry name" value="ZNF185"/>
    <property type="match status" value="1"/>
</dbReference>
<feature type="compositionally biased region" description="Polar residues" evidence="5">
    <location>
        <begin position="695"/>
        <end position="711"/>
    </location>
</feature>
<feature type="compositionally biased region" description="Polar residues" evidence="5">
    <location>
        <begin position="348"/>
        <end position="358"/>
    </location>
</feature>
<sequence>MLSLSSVKDGVIVPSEEDRKKILTQMKVRTTLRSDKSWIQKKSDLEEEKNHSPLHSPVRSRKTSERSPTSPKVSPLNHRAVFEELSSQAEPQSPLANKPSKKSHNTTASSGYLIRGVFTKTIDKSAPSHTVPNGSQKSDKSASLPRSSSGYKMSTEDYKRLAPYNIKRDTISDHVDPPVSPDEQQKRTEAASSILRQTARKERSYVLSAAKKSNGSAAQEVPSFMAKRVEIEDDTGPRSRSQTMPASSWSSSREKSTTGERRIVSGSPWSDQKISNAASTTSIDRGSRTQTSKHYSEYSSAFNHFTSLENSNKLDQEKLNLTSWDDSTPKVSGSPPKRSEKNGGRFLPTSNSEMQDSTFSEDRTSFRYRTGDAGHAAEAHHRSKTGEHLNDNGADSARYAPDHEEGSFSKEIKYESPSSRVTEDQPVTAKSHSFAKDSADTLNGERYSAATPVSNDQDIDPKRSFSGLEWKTTQEEAYESPSETDYKKVEARPANSGSWSSQGILSTAGTQIELPRAAQSEESELETASSLFSENSIATPESQQGEHGSDSDTGSLSRRATFGMLESNYRMPADLDHLACKRSALASGHRTSSYLDRPSYYTSRTSCGMPFYPSNQPYNTNMSEMNHRMASYLNNPAFGSGRSYSTSRDSQITSSLRSHRMPFYKDICDVETRRYLPGFEERAAFTSSISSTSSYLRNPSASGYESDPTTSSKGLLFVKESINSTELSSSPRCNSRSLVDLSTLERSNYSTGSCLQSSPPMRPSEDICTSCGREIRNCPKIKIEKLNICCHEFCFRCGICHKPMGDLLDKIFIHRDIVHCDKCYEKLF</sequence>
<dbReference type="PROSITE" id="PS00478">
    <property type="entry name" value="LIM_DOMAIN_1"/>
    <property type="match status" value="1"/>
</dbReference>
<evidence type="ECO:0000256" key="2">
    <source>
        <dbReference type="ARBA" id="ARBA00022833"/>
    </source>
</evidence>
<feature type="compositionally biased region" description="Polar residues" evidence="5">
    <location>
        <begin position="85"/>
        <end position="95"/>
    </location>
</feature>
<keyword evidence="3 4" id="KW-0440">LIM domain</keyword>
<evidence type="ECO:0000313" key="9">
    <source>
        <dbReference type="RefSeq" id="XP_054853026.1"/>
    </source>
</evidence>
<dbReference type="KEGG" id="emc:129341716"/>
<feature type="region of interest" description="Disordered" evidence="5">
    <location>
        <begin position="33"/>
        <end position="111"/>
    </location>
</feature>
<feature type="compositionally biased region" description="Basic and acidic residues" evidence="5">
    <location>
        <begin position="33"/>
        <end position="51"/>
    </location>
</feature>
<dbReference type="RefSeq" id="XP_054853025.1">
    <property type="nucleotide sequence ID" value="XM_054997050.1"/>
</dbReference>
<feature type="region of interest" description="Disordered" evidence="5">
    <location>
        <begin position="123"/>
        <end position="295"/>
    </location>
</feature>
<feature type="compositionally biased region" description="Polar residues" evidence="5">
    <location>
        <begin position="267"/>
        <end position="295"/>
    </location>
</feature>
<keyword evidence="1 4" id="KW-0479">Metal-binding</keyword>
<dbReference type="RefSeq" id="XP_054853027.1">
    <property type="nucleotide sequence ID" value="XM_054997052.1"/>
</dbReference>
<dbReference type="InterPro" id="IPR052621">
    <property type="entry name" value="Cell_Prolif/Cornif_Regul"/>
</dbReference>
<gene>
    <name evidence="8 9 10" type="primary">ZNF185</name>
</gene>
<reference evidence="8 9" key="1">
    <citation type="submission" date="2025-04" db="UniProtKB">
        <authorList>
            <consortium name="RefSeq"/>
        </authorList>
    </citation>
    <scope>IDENTIFICATION</scope>
    <source>
        <tissue evidence="8 9">Blood</tissue>
    </source>
</reference>
<dbReference type="PROSITE" id="PS50023">
    <property type="entry name" value="LIM_DOMAIN_2"/>
    <property type="match status" value="1"/>
</dbReference>
<name>A0AA97KAR9_EUBMA</name>
<feature type="compositionally biased region" description="Basic and acidic residues" evidence="5">
    <location>
        <begin position="154"/>
        <end position="176"/>
    </location>
</feature>
<feature type="compositionally biased region" description="Polar residues" evidence="5">
    <location>
        <begin position="319"/>
        <end position="331"/>
    </location>
</feature>
<dbReference type="SMART" id="SM00132">
    <property type="entry name" value="LIM"/>
    <property type="match status" value="1"/>
</dbReference>
<feature type="domain" description="LIM zinc-binding" evidence="6">
    <location>
        <begin position="766"/>
        <end position="828"/>
    </location>
</feature>
<dbReference type="AlphaFoldDB" id="A0AA97KAR9"/>
<dbReference type="CTD" id="7739"/>
<feature type="region of interest" description="Disordered" evidence="5">
    <location>
        <begin position="538"/>
        <end position="557"/>
    </location>
</feature>
<dbReference type="Gene3D" id="2.10.110.10">
    <property type="entry name" value="Cysteine Rich Protein"/>
    <property type="match status" value="1"/>
</dbReference>
<accession>A0AA97KAR9</accession>
<dbReference type="PANTHER" id="PTHR15468:SF2">
    <property type="entry name" value="ZINC FINGER PROTEIN 185"/>
    <property type="match status" value="1"/>
</dbReference>
<dbReference type="CDD" id="cd08368">
    <property type="entry name" value="LIM"/>
    <property type="match status" value="1"/>
</dbReference>
<feature type="compositionally biased region" description="Basic and acidic residues" evidence="5">
    <location>
        <begin position="360"/>
        <end position="390"/>
    </location>
</feature>
<organism evidence="7 10">
    <name type="scientific">Eublepharis macularius</name>
    <name type="common">Leopard gecko</name>
    <name type="synonym">Cyrtodactylus macularius</name>
    <dbReference type="NCBI Taxonomy" id="481883"/>
    <lineage>
        <taxon>Eukaryota</taxon>
        <taxon>Metazoa</taxon>
        <taxon>Chordata</taxon>
        <taxon>Craniata</taxon>
        <taxon>Vertebrata</taxon>
        <taxon>Euteleostomi</taxon>
        <taxon>Lepidosauria</taxon>
        <taxon>Squamata</taxon>
        <taxon>Bifurcata</taxon>
        <taxon>Gekkota</taxon>
        <taxon>Eublepharidae</taxon>
        <taxon>Eublepharinae</taxon>
        <taxon>Eublepharis</taxon>
    </lineage>
</organism>
<feature type="region of interest" description="Disordered" evidence="5">
    <location>
        <begin position="319"/>
        <end position="503"/>
    </location>
</feature>
<proteinExistence type="predicted"/>
<feature type="region of interest" description="Disordered" evidence="5">
    <location>
        <begin position="692"/>
        <end position="711"/>
    </location>
</feature>
<evidence type="ECO:0000313" key="8">
    <source>
        <dbReference type="RefSeq" id="XP_054853025.1"/>
    </source>
</evidence>
<dbReference type="GeneID" id="129341716"/>
<dbReference type="GO" id="GO:0046872">
    <property type="term" value="F:metal ion binding"/>
    <property type="evidence" value="ECO:0007669"/>
    <property type="project" value="UniProtKB-KW"/>
</dbReference>
<evidence type="ECO:0000259" key="6">
    <source>
        <dbReference type="PROSITE" id="PS50023"/>
    </source>
</evidence>
<evidence type="ECO:0000313" key="10">
    <source>
        <dbReference type="RefSeq" id="XP_054853027.1"/>
    </source>
</evidence>
<dbReference type="RefSeq" id="XP_054853026.1">
    <property type="nucleotide sequence ID" value="XM_054997051.1"/>
</dbReference>
<keyword evidence="2 4" id="KW-0862">Zinc</keyword>
<evidence type="ECO:0000256" key="1">
    <source>
        <dbReference type="ARBA" id="ARBA00022723"/>
    </source>
</evidence>
<feature type="compositionally biased region" description="Basic and acidic residues" evidence="5">
    <location>
        <begin position="400"/>
        <end position="414"/>
    </location>
</feature>